<accession>A0AC35TIX5</accession>
<evidence type="ECO:0000313" key="1">
    <source>
        <dbReference type="Proteomes" id="UP000095286"/>
    </source>
</evidence>
<sequence>MEPLRPNNLVLPVAAVGNASLPILGPETPPSVEPEENYELEIELMAECLSLIAPKFIDLELLGSGSYGLVVSAMDIDSKIQVAIKRISPFANNIDCYETLKEMKILARFDHPNIINLIEIVTAPTMEMMTSIYLVSDVLETDLDKVLCQRDLDNEEIRSIMHQILKGLKYIHSANIIHRDIKPSNILLDNYERDVKICDFGFGTLASAVPLCEFSHYITTRQYIAPEVILNPDNYTKAIDNWSVGCILAEMFNREKLFRETDNFHQIEVIFGFLGKPTAEDLATIIPQTNRNFVSGLKTTCKKELSTIYPNIDPLAVNLLSMLLVFNPNRRISADLALSHLYFHGFIQELDNSTCALPFTTELNVDNFDKTVLKSMIFEEAKIINLVCSSQQMQLNLEVDQVQPLVRQVEVLDVIHKVEAVIDIVHVVMQKVQDLVQEVKDTMDGEPPAKKMKKSP</sequence>
<name>A0AC35TIX5_9BILA</name>
<reference evidence="2" key="1">
    <citation type="submission" date="2016-11" db="UniProtKB">
        <authorList>
            <consortium name="WormBaseParasite"/>
        </authorList>
    </citation>
    <scope>IDENTIFICATION</scope>
    <source>
        <strain evidence="2">KR3021</strain>
    </source>
</reference>
<dbReference type="Proteomes" id="UP000095286">
    <property type="component" value="Unplaced"/>
</dbReference>
<organism evidence="1 2">
    <name type="scientific">Rhabditophanes sp. KR3021</name>
    <dbReference type="NCBI Taxonomy" id="114890"/>
    <lineage>
        <taxon>Eukaryota</taxon>
        <taxon>Metazoa</taxon>
        <taxon>Ecdysozoa</taxon>
        <taxon>Nematoda</taxon>
        <taxon>Chromadorea</taxon>
        <taxon>Rhabditida</taxon>
        <taxon>Tylenchina</taxon>
        <taxon>Panagrolaimomorpha</taxon>
        <taxon>Strongyloidoidea</taxon>
        <taxon>Alloionematidae</taxon>
        <taxon>Rhabditophanes</taxon>
    </lineage>
</organism>
<protein>
    <submittedName>
        <fullName evidence="2">Protein kinase domain-containing protein</fullName>
    </submittedName>
</protein>
<evidence type="ECO:0000313" key="2">
    <source>
        <dbReference type="WBParaSite" id="RSKR_0000089100.1"/>
    </source>
</evidence>
<dbReference type="WBParaSite" id="RSKR_0000089100.1">
    <property type="protein sequence ID" value="RSKR_0000089100.1"/>
    <property type="gene ID" value="RSKR_0000089100"/>
</dbReference>
<proteinExistence type="predicted"/>